<evidence type="ECO:0000313" key="2">
    <source>
        <dbReference type="EMBL" id="KAL0482239.1"/>
    </source>
</evidence>
<dbReference type="Pfam" id="PF10033">
    <property type="entry name" value="ATG13"/>
    <property type="match status" value="1"/>
</dbReference>
<dbReference type="AlphaFoldDB" id="A0AAW2YZ00"/>
<dbReference type="InterPro" id="IPR036570">
    <property type="entry name" value="HORMA_dom_sf"/>
</dbReference>
<comment type="caution">
    <text evidence="2">The sequence shown here is derived from an EMBL/GenBank/DDBJ whole genome shotgun (WGS) entry which is preliminary data.</text>
</comment>
<dbReference type="Proteomes" id="UP001431209">
    <property type="component" value="Unassembled WGS sequence"/>
</dbReference>
<name>A0AAW2YZ00_9EUKA</name>
<reference evidence="2 3" key="1">
    <citation type="submission" date="2024-03" db="EMBL/GenBank/DDBJ databases">
        <title>The Acrasis kona genome and developmental transcriptomes reveal deep origins of eukaryotic multicellular pathways.</title>
        <authorList>
            <person name="Sheikh S."/>
            <person name="Fu C.-J."/>
            <person name="Brown M.W."/>
            <person name="Baldauf S.L."/>
        </authorList>
    </citation>
    <scope>NUCLEOTIDE SEQUENCE [LARGE SCALE GENOMIC DNA]</scope>
    <source>
        <strain evidence="2 3">ATCC MYA-3509</strain>
    </source>
</reference>
<dbReference type="GO" id="GO:1990316">
    <property type="term" value="C:Atg1/ULK1 kinase complex"/>
    <property type="evidence" value="ECO:0007669"/>
    <property type="project" value="InterPro"/>
</dbReference>
<evidence type="ECO:0000259" key="1">
    <source>
        <dbReference type="Pfam" id="PF10033"/>
    </source>
</evidence>
<dbReference type="InterPro" id="IPR018731">
    <property type="entry name" value="Atg13_N"/>
</dbReference>
<sequence length="388" mass="45262">MGLGITFSELWSNFVSQFIQLVLSRRLEWPDGTEIIEGTDVNKLFEMDISRVQNIETFMNTFQQINSLQEVIALEIHLEYNKDGNRESVVLETWFLKKLPTNFLDEQTEMAAQREFIVMLRSLYSLVLLLPTSKMLNTTKAHKQNMQIRCKLEYINKDFSNHTEDIQMEFDLDGGFVQNNFGKGHFVHAKVEFRKDLSDIIKYIESSITFKREENLFIENRSFEESFTGQKMLECDSGCSLGSEVDSDEELPYNLMSQILDSYNDFEDDEYDNVHVLNFNPDIKRGELILLSDLELVLPQIKIVNYDDRCSHLHKDQLVFDLVPYIAEDEPCSGEETSIREDKISTFDCENPLVRFLEDISQLPKQMGFKQDTLQSLREKLNKFSGYS</sequence>
<dbReference type="Gene3D" id="3.30.900.10">
    <property type="entry name" value="HORMA domain"/>
    <property type="match status" value="1"/>
</dbReference>
<proteinExistence type="predicted"/>
<keyword evidence="3" id="KW-1185">Reference proteome</keyword>
<feature type="domain" description="Autophagy-related protein 13 N-terminal" evidence="1">
    <location>
        <begin position="82"/>
        <end position="165"/>
    </location>
</feature>
<dbReference type="GO" id="GO:0006914">
    <property type="term" value="P:autophagy"/>
    <property type="evidence" value="ECO:0007669"/>
    <property type="project" value="InterPro"/>
</dbReference>
<protein>
    <submittedName>
        <fullName evidence="2">Autophagy protein ATG13</fullName>
    </submittedName>
</protein>
<accession>A0AAW2YZ00</accession>
<gene>
    <name evidence="2" type="ORF">AKO1_011151</name>
</gene>
<dbReference type="EMBL" id="JAOPGA020000836">
    <property type="protein sequence ID" value="KAL0482239.1"/>
    <property type="molecule type" value="Genomic_DNA"/>
</dbReference>
<evidence type="ECO:0000313" key="3">
    <source>
        <dbReference type="Proteomes" id="UP001431209"/>
    </source>
</evidence>
<organism evidence="2 3">
    <name type="scientific">Acrasis kona</name>
    <dbReference type="NCBI Taxonomy" id="1008807"/>
    <lineage>
        <taxon>Eukaryota</taxon>
        <taxon>Discoba</taxon>
        <taxon>Heterolobosea</taxon>
        <taxon>Tetramitia</taxon>
        <taxon>Eutetramitia</taxon>
        <taxon>Acrasidae</taxon>
        <taxon>Acrasis</taxon>
    </lineage>
</organism>